<keyword evidence="14" id="KW-1185">Reference proteome</keyword>
<reference evidence="13 14" key="1">
    <citation type="submission" date="2017-09" db="EMBL/GenBank/DDBJ databases">
        <authorList>
            <consortium name="International Durum Wheat Genome Sequencing Consortium (IDWGSC)"/>
            <person name="Milanesi L."/>
        </authorList>
    </citation>
    <scope>NUCLEOTIDE SEQUENCE [LARGE SCALE GENOMIC DNA]</scope>
    <source>
        <strain evidence="14">cv. Svevo</strain>
    </source>
</reference>
<dbReference type="FunFam" id="1.20.1560.10:FF:000002">
    <property type="entry name" value="ABC transporter C family member 5"/>
    <property type="match status" value="1"/>
</dbReference>
<organism evidence="13 14">
    <name type="scientific">Triticum turgidum subsp. durum</name>
    <name type="common">Durum wheat</name>
    <name type="synonym">Triticum durum</name>
    <dbReference type="NCBI Taxonomy" id="4567"/>
    <lineage>
        <taxon>Eukaryota</taxon>
        <taxon>Viridiplantae</taxon>
        <taxon>Streptophyta</taxon>
        <taxon>Embryophyta</taxon>
        <taxon>Tracheophyta</taxon>
        <taxon>Spermatophyta</taxon>
        <taxon>Magnoliopsida</taxon>
        <taxon>Liliopsida</taxon>
        <taxon>Poales</taxon>
        <taxon>Poaceae</taxon>
        <taxon>BOP clade</taxon>
        <taxon>Pooideae</taxon>
        <taxon>Triticodae</taxon>
        <taxon>Triticeae</taxon>
        <taxon>Triticinae</taxon>
        <taxon>Triticum</taxon>
    </lineage>
</organism>
<evidence type="ECO:0000256" key="1">
    <source>
        <dbReference type="ARBA" id="ARBA00004141"/>
    </source>
</evidence>
<keyword evidence="7" id="KW-0067">ATP-binding</keyword>
<sequence>MLYLRQNKGLLYFSLSMISHTFFVAGQILQAANVQNPHVTTLKLISVYIIIGVCSMLFLLSRSLSVVVLGIQTSRSLFSQLLNSLFRAPMSFFDSTPLGRVLSRVSSDLSIVDLDIPFAFVFSLSTSLNAYSNLGVLVVITWQALFVSVPMIVLGIWLQVASARELMRINGTTKSALANHLGESISGTTTIRAFENEDRFFAKNLDLIDKNASSYFYNFAATEWLIQRLEIMSAAVLSFSAFVMAVSPQGTFSPGFVGMALSYGLSLNISFVFSIQCQCNLANQIISVERVNQYMDIQSEAAEAVEENRPLPDWPQDGNVEIRNLKVIRCEYIHIHLTG</sequence>
<evidence type="ECO:0000256" key="11">
    <source>
        <dbReference type="SAM" id="Phobius"/>
    </source>
</evidence>
<evidence type="ECO:0000256" key="5">
    <source>
        <dbReference type="ARBA" id="ARBA00022737"/>
    </source>
</evidence>
<dbReference type="CDD" id="cd18580">
    <property type="entry name" value="ABC_6TM_ABCC_D2"/>
    <property type="match status" value="1"/>
</dbReference>
<evidence type="ECO:0000256" key="3">
    <source>
        <dbReference type="ARBA" id="ARBA00022448"/>
    </source>
</evidence>
<keyword evidence="6" id="KW-0547">Nucleotide-binding</keyword>
<keyword evidence="4 11" id="KW-0812">Transmembrane</keyword>
<dbReference type="GO" id="GO:0140359">
    <property type="term" value="F:ABC-type transporter activity"/>
    <property type="evidence" value="ECO:0007669"/>
    <property type="project" value="InterPro"/>
</dbReference>
<comment type="similarity">
    <text evidence="2">Belongs to the ABC transporter superfamily. ABCC family. Conjugate transporter (TC 3.A.1.208) subfamily.</text>
</comment>
<gene>
    <name evidence="13" type="ORF">TRITD_7Bv1G004680</name>
</gene>
<dbReference type="PANTHER" id="PTHR24223:SF369">
    <property type="entry name" value="ABC TRANSPORTER C FAMILY MEMBER 10"/>
    <property type="match status" value="1"/>
</dbReference>
<feature type="transmembrane region" description="Helical" evidence="11">
    <location>
        <begin position="134"/>
        <end position="158"/>
    </location>
</feature>
<dbReference type="InterPro" id="IPR011527">
    <property type="entry name" value="ABC1_TM_dom"/>
</dbReference>
<dbReference type="PANTHER" id="PTHR24223">
    <property type="entry name" value="ATP-BINDING CASSETTE SUB-FAMILY C"/>
    <property type="match status" value="1"/>
</dbReference>
<dbReference type="InterPro" id="IPR050173">
    <property type="entry name" value="ABC_transporter_C-like"/>
</dbReference>
<keyword evidence="3" id="KW-0813">Transport</keyword>
<evidence type="ECO:0000256" key="8">
    <source>
        <dbReference type="ARBA" id="ARBA00022967"/>
    </source>
</evidence>
<dbReference type="AlphaFoldDB" id="A0A9R0ZU52"/>
<feature type="transmembrane region" description="Helical" evidence="11">
    <location>
        <begin position="231"/>
        <end position="250"/>
    </location>
</feature>
<dbReference type="PROSITE" id="PS50929">
    <property type="entry name" value="ABC_TM1F"/>
    <property type="match status" value="1"/>
</dbReference>
<dbReference type="GO" id="GO:0005524">
    <property type="term" value="F:ATP binding"/>
    <property type="evidence" value="ECO:0007669"/>
    <property type="project" value="UniProtKB-KW"/>
</dbReference>
<dbReference type="InterPro" id="IPR036640">
    <property type="entry name" value="ABC1_TM_sf"/>
</dbReference>
<evidence type="ECO:0000313" key="13">
    <source>
        <dbReference type="EMBL" id="VAI82627.1"/>
    </source>
</evidence>
<dbReference type="Gene3D" id="1.20.1560.10">
    <property type="entry name" value="ABC transporter type 1, transmembrane domain"/>
    <property type="match status" value="1"/>
</dbReference>
<protein>
    <recommendedName>
        <fullName evidence="12">ABC transmembrane type-1 domain-containing protein</fullName>
    </recommendedName>
</protein>
<dbReference type="Proteomes" id="UP000324705">
    <property type="component" value="Chromosome 7B"/>
</dbReference>
<evidence type="ECO:0000256" key="6">
    <source>
        <dbReference type="ARBA" id="ARBA00022741"/>
    </source>
</evidence>
<name>A0A9R0ZU52_TRITD</name>
<dbReference type="InterPro" id="IPR044726">
    <property type="entry name" value="ABCC_6TM_D2"/>
</dbReference>
<accession>A0A9R0ZU52</accession>
<evidence type="ECO:0000256" key="4">
    <source>
        <dbReference type="ARBA" id="ARBA00022692"/>
    </source>
</evidence>
<evidence type="ECO:0000256" key="10">
    <source>
        <dbReference type="ARBA" id="ARBA00023136"/>
    </source>
</evidence>
<feature type="transmembrane region" description="Helical" evidence="11">
    <location>
        <begin position="256"/>
        <end position="275"/>
    </location>
</feature>
<dbReference type="Gramene" id="TRITD7Bv1G004680.15">
    <property type="protein sequence ID" value="TRITD7Bv1G004680.15"/>
    <property type="gene ID" value="TRITD7Bv1G004680"/>
</dbReference>
<keyword evidence="10 11" id="KW-0472">Membrane</keyword>
<dbReference type="SUPFAM" id="SSF90123">
    <property type="entry name" value="ABC transporter transmembrane region"/>
    <property type="match status" value="1"/>
</dbReference>
<feature type="transmembrane region" description="Helical" evidence="11">
    <location>
        <begin position="12"/>
        <end position="32"/>
    </location>
</feature>
<feature type="transmembrane region" description="Helical" evidence="11">
    <location>
        <begin position="44"/>
        <end position="71"/>
    </location>
</feature>
<dbReference type="GO" id="GO:0016020">
    <property type="term" value="C:membrane"/>
    <property type="evidence" value="ECO:0007669"/>
    <property type="project" value="UniProtKB-SubCell"/>
</dbReference>
<dbReference type="Pfam" id="PF00664">
    <property type="entry name" value="ABC_membrane"/>
    <property type="match status" value="1"/>
</dbReference>
<dbReference type="EMBL" id="LT934124">
    <property type="protein sequence ID" value="VAI82627.1"/>
    <property type="molecule type" value="Genomic_DNA"/>
</dbReference>
<keyword evidence="9 11" id="KW-1133">Transmembrane helix</keyword>
<feature type="domain" description="ABC transmembrane type-1" evidence="12">
    <location>
        <begin position="23"/>
        <end position="283"/>
    </location>
</feature>
<keyword evidence="8" id="KW-1278">Translocase</keyword>
<evidence type="ECO:0000313" key="14">
    <source>
        <dbReference type="Proteomes" id="UP000324705"/>
    </source>
</evidence>
<keyword evidence="5" id="KW-0677">Repeat</keyword>
<proteinExistence type="inferred from homology"/>
<evidence type="ECO:0000259" key="12">
    <source>
        <dbReference type="PROSITE" id="PS50929"/>
    </source>
</evidence>
<evidence type="ECO:0000256" key="7">
    <source>
        <dbReference type="ARBA" id="ARBA00022840"/>
    </source>
</evidence>
<evidence type="ECO:0000256" key="9">
    <source>
        <dbReference type="ARBA" id="ARBA00022989"/>
    </source>
</evidence>
<comment type="subcellular location">
    <subcellularLocation>
        <location evidence="1">Membrane</location>
        <topology evidence="1">Multi-pass membrane protein</topology>
    </subcellularLocation>
</comment>
<evidence type="ECO:0000256" key="2">
    <source>
        <dbReference type="ARBA" id="ARBA00009726"/>
    </source>
</evidence>